<reference evidence="3" key="1">
    <citation type="submission" date="2016-10" db="EMBL/GenBank/DDBJ databases">
        <authorList>
            <person name="de Groot N.N."/>
        </authorList>
    </citation>
    <scope>NUCLEOTIDE SEQUENCE</scope>
</reference>
<dbReference type="GO" id="GO:0032196">
    <property type="term" value="P:transposition"/>
    <property type="evidence" value="ECO:0007669"/>
    <property type="project" value="TreeGrafter"/>
</dbReference>
<gene>
    <name evidence="3" type="ORF">MNB_SV-3-1004</name>
</gene>
<keyword evidence="1" id="KW-0233">DNA recombination</keyword>
<dbReference type="InterPro" id="IPR009057">
    <property type="entry name" value="Homeodomain-like_sf"/>
</dbReference>
<dbReference type="InterPro" id="IPR025246">
    <property type="entry name" value="IS30-like_HTH"/>
</dbReference>
<dbReference type="InterPro" id="IPR001584">
    <property type="entry name" value="Integrase_cat-core"/>
</dbReference>
<dbReference type="GO" id="GO:0006310">
    <property type="term" value="P:DNA recombination"/>
    <property type="evidence" value="ECO:0007669"/>
    <property type="project" value="UniProtKB-KW"/>
</dbReference>
<dbReference type="Gene3D" id="3.30.420.10">
    <property type="entry name" value="Ribonuclease H-like superfamily/Ribonuclease H"/>
    <property type="match status" value="1"/>
</dbReference>
<dbReference type="GO" id="GO:0003676">
    <property type="term" value="F:nucleic acid binding"/>
    <property type="evidence" value="ECO:0007669"/>
    <property type="project" value="InterPro"/>
</dbReference>
<dbReference type="PANTHER" id="PTHR10948:SF23">
    <property type="entry name" value="TRANSPOSASE INSI FOR INSERTION SEQUENCE ELEMENT IS30A-RELATED"/>
    <property type="match status" value="1"/>
</dbReference>
<evidence type="ECO:0000256" key="1">
    <source>
        <dbReference type="ARBA" id="ARBA00023172"/>
    </source>
</evidence>
<evidence type="ECO:0000259" key="2">
    <source>
        <dbReference type="PROSITE" id="PS50994"/>
    </source>
</evidence>
<evidence type="ECO:0000313" key="3">
    <source>
        <dbReference type="EMBL" id="SFV60407.1"/>
    </source>
</evidence>
<dbReference type="GO" id="GO:0005829">
    <property type="term" value="C:cytosol"/>
    <property type="evidence" value="ECO:0007669"/>
    <property type="project" value="TreeGrafter"/>
</dbReference>
<dbReference type="PANTHER" id="PTHR10948">
    <property type="entry name" value="TRANSPOSASE"/>
    <property type="match status" value="1"/>
</dbReference>
<dbReference type="InterPro" id="IPR036397">
    <property type="entry name" value="RNaseH_sf"/>
</dbReference>
<dbReference type="InterPro" id="IPR053392">
    <property type="entry name" value="Transposase_IS30-like"/>
</dbReference>
<dbReference type="EMBL" id="FPHI01000022">
    <property type="protein sequence ID" value="SFV60407.1"/>
    <property type="molecule type" value="Genomic_DNA"/>
</dbReference>
<name>A0A1W1C3W0_9ZZZZ</name>
<dbReference type="AlphaFoldDB" id="A0A1W1C3W0"/>
<proteinExistence type="predicted"/>
<dbReference type="InterPro" id="IPR012337">
    <property type="entry name" value="RNaseH-like_sf"/>
</dbReference>
<dbReference type="GO" id="GO:0015074">
    <property type="term" value="P:DNA integration"/>
    <property type="evidence" value="ECO:0007669"/>
    <property type="project" value="InterPro"/>
</dbReference>
<dbReference type="SUPFAM" id="SSF46689">
    <property type="entry name" value="Homeodomain-like"/>
    <property type="match status" value="1"/>
</dbReference>
<dbReference type="PROSITE" id="PS50994">
    <property type="entry name" value="INTEGRASE"/>
    <property type="match status" value="1"/>
</dbReference>
<sequence length="324" mass="38569">MKYKQLTLKERYHISTLFKRGWKQKEIAKSIGVHPSTICREIQRNRDNVSKEYSYEFAHSSSQDRQQSKVKYTVLTSKIKTYIKQHLKQDWSPEQIAGRMKRDKGYTVCHETIYRYIYYNKSRGGRLYKYLRHKNKKYHNRSNTYQRRGIIIDRTSIDKRPKIVEKKNRIGDFEIDTVIGRHHIGALVTVVDRKSKYAIIRNLPTRKADEVTKALIEMLLPLKNITKTITSDNGKEFSYHKQVSEALDTNFFFAHPYSSWERGLNEHTNGLIRQYLPKKTDFIQISKEEIITIQDKLNHRPRKILNYRTPYEVFFTEVAKQLAS</sequence>
<dbReference type="InterPro" id="IPR051917">
    <property type="entry name" value="Transposase-Integrase"/>
</dbReference>
<dbReference type="Pfam" id="PF13936">
    <property type="entry name" value="HTH_38"/>
    <property type="match status" value="1"/>
</dbReference>
<accession>A0A1W1C3W0</accession>
<dbReference type="NCBIfam" id="NF033563">
    <property type="entry name" value="transpos_IS30"/>
    <property type="match status" value="1"/>
</dbReference>
<protein>
    <submittedName>
        <fullName evidence="3">Integrase, catalytic region</fullName>
    </submittedName>
</protein>
<organism evidence="3">
    <name type="scientific">hydrothermal vent metagenome</name>
    <dbReference type="NCBI Taxonomy" id="652676"/>
    <lineage>
        <taxon>unclassified sequences</taxon>
        <taxon>metagenomes</taxon>
        <taxon>ecological metagenomes</taxon>
    </lineage>
</organism>
<feature type="domain" description="Integrase catalytic" evidence="2">
    <location>
        <begin position="157"/>
        <end position="318"/>
    </location>
</feature>
<dbReference type="GO" id="GO:0004803">
    <property type="term" value="F:transposase activity"/>
    <property type="evidence" value="ECO:0007669"/>
    <property type="project" value="TreeGrafter"/>
</dbReference>
<dbReference type="SUPFAM" id="SSF53098">
    <property type="entry name" value="Ribonuclease H-like"/>
    <property type="match status" value="1"/>
</dbReference>